<feature type="domain" description="6-phosphogluconate dehydrogenase NADP-binding" evidence="9">
    <location>
        <begin position="36"/>
        <end position="195"/>
    </location>
</feature>
<evidence type="ECO:0000256" key="5">
    <source>
        <dbReference type="ARBA" id="ARBA00023002"/>
    </source>
</evidence>
<organism evidence="11 12">
    <name type="scientific">Orchesella dallaii</name>
    <dbReference type="NCBI Taxonomy" id="48710"/>
    <lineage>
        <taxon>Eukaryota</taxon>
        <taxon>Metazoa</taxon>
        <taxon>Ecdysozoa</taxon>
        <taxon>Arthropoda</taxon>
        <taxon>Hexapoda</taxon>
        <taxon>Collembola</taxon>
        <taxon>Entomobryomorpha</taxon>
        <taxon>Entomobryoidea</taxon>
        <taxon>Orchesellidae</taxon>
        <taxon>Orchesellinae</taxon>
        <taxon>Orchesella</taxon>
    </lineage>
</organism>
<dbReference type="PROSITE" id="PS00895">
    <property type="entry name" value="3_HYDROXYISOBUT_DH"/>
    <property type="match status" value="1"/>
</dbReference>
<keyword evidence="12" id="KW-1185">Reference proteome</keyword>
<comment type="catalytic activity">
    <reaction evidence="7 8">
        <text>3-hydroxy-2-methylpropanoate + NAD(+) = 2-methyl-3-oxopropanoate + NADH + H(+)</text>
        <dbReference type="Rhea" id="RHEA:17681"/>
        <dbReference type="ChEBI" id="CHEBI:11805"/>
        <dbReference type="ChEBI" id="CHEBI:15378"/>
        <dbReference type="ChEBI" id="CHEBI:57540"/>
        <dbReference type="ChEBI" id="CHEBI:57700"/>
        <dbReference type="ChEBI" id="CHEBI:57945"/>
        <dbReference type="EC" id="1.1.1.31"/>
    </reaction>
</comment>
<dbReference type="InterPro" id="IPR036291">
    <property type="entry name" value="NAD(P)-bd_dom_sf"/>
</dbReference>
<dbReference type="InterPro" id="IPR008927">
    <property type="entry name" value="6-PGluconate_DH-like_C_sf"/>
</dbReference>
<dbReference type="EMBL" id="CAXLJM020000041">
    <property type="protein sequence ID" value="CAL8109406.1"/>
    <property type="molecule type" value="Genomic_DNA"/>
</dbReference>
<evidence type="ECO:0000256" key="1">
    <source>
        <dbReference type="ARBA" id="ARBA00005109"/>
    </source>
</evidence>
<sequence>MVGTHTWRKLCTGLHVSGLLRGGYGYRNFSSAAEKTVGFIGLGNMGTHMARNLLMKGHSLVVYDIQSASTVLLEKLGARVVPTPAEVASESTRVITMLPAGPHVRTCYAGSDGIMKGAQPNSIFIDSSTIDSDTSKEMANVAKMKGCTYLDSPVSGGVAAAKSGTLTFMVGGPEREFREIQPLLLKMGSKVVHCGPTGAGQAAKICNNMLLGICMIGTAETMNLGIKMGLDPHLLASIINSSSGRCWSSEMYNPVPGVVDKVPASRNYEGGFGTFLMCKDLGLAQTAASGSGSSIPMGGLAYQIYQMMCSKGFSGKDFSAVFQFLQEKETKDNSTD</sequence>
<dbReference type="Gene3D" id="1.10.1040.10">
    <property type="entry name" value="N-(1-d-carboxylethyl)-l-norvaline Dehydrogenase, domain 2"/>
    <property type="match status" value="1"/>
</dbReference>
<dbReference type="PIRSF" id="PIRSF000103">
    <property type="entry name" value="HIBADH"/>
    <property type="match status" value="1"/>
</dbReference>
<dbReference type="Gene3D" id="3.40.50.720">
    <property type="entry name" value="NAD(P)-binding Rossmann-like Domain"/>
    <property type="match status" value="1"/>
</dbReference>
<dbReference type="InterPro" id="IPR015815">
    <property type="entry name" value="HIBADH-related"/>
</dbReference>
<evidence type="ECO:0000313" key="11">
    <source>
        <dbReference type="EMBL" id="CAL8109406.1"/>
    </source>
</evidence>
<keyword evidence="4 8" id="KW-0101">Branched-chain amino acid catabolism</keyword>
<evidence type="ECO:0000313" key="12">
    <source>
        <dbReference type="Proteomes" id="UP001642540"/>
    </source>
</evidence>
<comment type="pathway">
    <text evidence="1 8">Amino-acid degradation; L-valine degradation.</text>
</comment>
<comment type="similarity">
    <text evidence="2">Belongs to the HIBADH-related family. 3-hydroxyisobutyrate dehydrogenase subfamily.</text>
</comment>
<keyword evidence="6 8" id="KW-0520">NAD</keyword>
<dbReference type="InterPro" id="IPR011548">
    <property type="entry name" value="HIBADH"/>
</dbReference>
<evidence type="ECO:0000256" key="3">
    <source>
        <dbReference type="ARBA" id="ARBA00012991"/>
    </source>
</evidence>
<dbReference type="PANTHER" id="PTHR22981:SF7">
    <property type="entry name" value="3-HYDROXYISOBUTYRATE DEHYDROGENASE, MITOCHONDRIAL"/>
    <property type="match status" value="1"/>
</dbReference>
<keyword evidence="5 8" id="KW-0560">Oxidoreductase</keyword>
<evidence type="ECO:0000259" key="10">
    <source>
        <dbReference type="Pfam" id="PF14833"/>
    </source>
</evidence>
<dbReference type="Proteomes" id="UP001642540">
    <property type="component" value="Unassembled WGS sequence"/>
</dbReference>
<comment type="caution">
    <text evidence="11">The sequence shown here is derived from an EMBL/GenBank/DDBJ whole genome shotgun (WGS) entry which is preliminary data.</text>
</comment>
<evidence type="ECO:0000256" key="6">
    <source>
        <dbReference type="ARBA" id="ARBA00023027"/>
    </source>
</evidence>
<evidence type="ECO:0000259" key="9">
    <source>
        <dbReference type="Pfam" id="PF03446"/>
    </source>
</evidence>
<name>A0ABP1QN77_9HEXA</name>
<evidence type="ECO:0000256" key="2">
    <source>
        <dbReference type="ARBA" id="ARBA00006013"/>
    </source>
</evidence>
<dbReference type="NCBIfam" id="TIGR01692">
    <property type="entry name" value="HIBADH"/>
    <property type="match status" value="1"/>
</dbReference>
<dbReference type="InterPro" id="IPR029154">
    <property type="entry name" value="HIBADH-like_NADP-bd"/>
</dbReference>
<evidence type="ECO:0000256" key="8">
    <source>
        <dbReference type="RuleBase" id="RU910714"/>
    </source>
</evidence>
<dbReference type="InterPro" id="IPR006115">
    <property type="entry name" value="6PGDH_NADP-bd"/>
</dbReference>
<proteinExistence type="inferred from homology"/>
<dbReference type="PANTHER" id="PTHR22981">
    <property type="entry name" value="3-HYDROXYISOBUTYRATE DEHYDROGENASE-RELATED"/>
    <property type="match status" value="1"/>
</dbReference>
<evidence type="ECO:0000256" key="7">
    <source>
        <dbReference type="ARBA" id="ARBA00049197"/>
    </source>
</evidence>
<dbReference type="SUPFAM" id="SSF51735">
    <property type="entry name" value="NAD(P)-binding Rossmann-fold domains"/>
    <property type="match status" value="1"/>
</dbReference>
<protein>
    <recommendedName>
        <fullName evidence="3 8">3-hydroxyisobutyrate dehydrogenase</fullName>
        <shortName evidence="8">HIBADH</shortName>
        <ecNumber evidence="3 8">1.1.1.31</ecNumber>
    </recommendedName>
</protein>
<dbReference type="InterPro" id="IPR002204">
    <property type="entry name" value="3-OH-isobutyrate_DH-rel_CS"/>
</dbReference>
<dbReference type="Pfam" id="PF14833">
    <property type="entry name" value="NAD_binding_11"/>
    <property type="match status" value="1"/>
</dbReference>
<feature type="domain" description="3-hydroxyisobutyrate dehydrogenase-like NAD-binding" evidence="10">
    <location>
        <begin position="198"/>
        <end position="324"/>
    </location>
</feature>
<gene>
    <name evidence="11" type="ORF">ODALV1_LOCUS13334</name>
</gene>
<accession>A0ABP1QN77</accession>
<reference evidence="11 12" key="1">
    <citation type="submission" date="2024-08" db="EMBL/GenBank/DDBJ databases">
        <authorList>
            <person name="Cucini C."/>
            <person name="Frati F."/>
        </authorList>
    </citation>
    <scope>NUCLEOTIDE SEQUENCE [LARGE SCALE GENOMIC DNA]</scope>
</reference>
<evidence type="ECO:0000256" key="4">
    <source>
        <dbReference type="ARBA" id="ARBA00022456"/>
    </source>
</evidence>
<dbReference type="SUPFAM" id="SSF48179">
    <property type="entry name" value="6-phosphogluconate dehydrogenase C-terminal domain-like"/>
    <property type="match status" value="1"/>
</dbReference>
<dbReference type="Pfam" id="PF03446">
    <property type="entry name" value="NAD_binding_2"/>
    <property type="match status" value="1"/>
</dbReference>
<dbReference type="EC" id="1.1.1.31" evidence="3 8"/>
<dbReference type="InterPro" id="IPR013328">
    <property type="entry name" value="6PGD_dom2"/>
</dbReference>